<sequence>MVLPELTPQQRAAALEKAAAARARRAEVKSVLKSGRLSLSRFLEEAQDDKVLGRMKVRALLLSLPRVGDTTADTVLEEVGIASSRRVRGLGSQQRAELIRRFG</sequence>
<evidence type="ECO:0000313" key="2">
    <source>
        <dbReference type="EMBL" id="AYD90848.1"/>
    </source>
</evidence>
<reference evidence="2 3" key="1">
    <citation type="submission" date="2018-09" db="EMBL/GenBank/DDBJ databases">
        <authorList>
            <person name="Li J."/>
        </authorList>
    </citation>
    <scope>NUCLEOTIDE SEQUENCE [LARGE SCALE GENOMIC DNA]</scope>
    <source>
        <strain evidence="2 3">2129</strain>
    </source>
</reference>
<organism evidence="2 3">
    <name type="scientific">Actinomyces lilanjuaniae</name>
    <dbReference type="NCBI Taxonomy" id="2321394"/>
    <lineage>
        <taxon>Bacteria</taxon>
        <taxon>Bacillati</taxon>
        <taxon>Actinomycetota</taxon>
        <taxon>Actinomycetes</taxon>
        <taxon>Actinomycetales</taxon>
        <taxon>Actinomycetaceae</taxon>
        <taxon>Actinomyces</taxon>
    </lineage>
</organism>
<protein>
    <submittedName>
        <fullName evidence="2">Integration host factor MihF</fullName>
    </submittedName>
</protein>
<accession>A0ABN5PR34</accession>
<dbReference type="Proteomes" id="UP000273001">
    <property type="component" value="Chromosome"/>
</dbReference>
<dbReference type="InterPro" id="IPR055201">
    <property type="entry name" value="IHF-like_H2TH"/>
</dbReference>
<dbReference type="InterPro" id="IPR047806">
    <property type="entry name" value="IHF_actinobact"/>
</dbReference>
<proteinExistence type="predicted"/>
<keyword evidence="3" id="KW-1185">Reference proteome</keyword>
<evidence type="ECO:0000259" key="1">
    <source>
        <dbReference type="Pfam" id="PF22525"/>
    </source>
</evidence>
<dbReference type="EMBL" id="CP032514">
    <property type="protein sequence ID" value="AYD90848.1"/>
    <property type="molecule type" value="Genomic_DNA"/>
</dbReference>
<dbReference type="Gene3D" id="1.10.8.50">
    <property type="match status" value="1"/>
</dbReference>
<dbReference type="RefSeq" id="WP_119835024.1">
    <property type="nucleotide sequence ID" value="NZ_CP032514.1"/>
</dbReference>
<name>A0ABN5PR34_9ACTO</name>
<feature type="domain" description="Integration host factor-like helix-two turn-helix" evidence="1">
    <location>
        <begin position="32"/>
        <end position="102"/>
    </location>
</feature>
<dbReference type="Pfam" id="PF22525">
    <property type="entry name" value="H2TH_5"/>
    <property type="match status" value="1"/>
</dbReference>
<dbReference type="NCBIfam" id="NF041260">
    <property type="entry name" value="actino_IHF"/>
    <property type="match status" value="1"/>
</dbReference>
<evidence type="ECO:0000313" key="3">
    <source>
        <dbReference type="Proteomes" id="UP000273001"/>
    </source>
</evidence>
<gene>
    <name evidence="2" type="ORF">D5R93_06435</name>
</gene>